<keyword evidence="2" id="KW-1185">Reference proteome</keyword>
<dbReference type="PANTHER" id="PTHR36617:SF16">
    <property type="entry name" value="OS04G0516500 PROTEIN"/>
    <property type="match status" value="1"/>
</dbReference>
<comment type="caution">
    <text evidence="1">The sequence shown here is derived from an EMBL/GenBank/DDBJ whole genome shotgun (WGS) entry which is preliminary data.</text>
</comment>
<reference evidence="1" key="2">
    <citation type="submission" date="2021-12" db="EMBL/GenBank/DDBJ databases">
        <title>Resequencing data analysis of finger millet.</title>
        <authorList>
            <person name="Hatakeyama M."/>
            <person name="Aluri S."/>
            <person name="Balachadran M.T."/>
            <person name="Sivarajan S.R."/>
            <person name="Poveda L."/>
            <person name="Shimizu-Inatsugi R."/>
            <person name="Schlapbach R."/>
            <person name="Sreeman S.M."/>
            <person name="Shimizu K.K."/>
        </authorList>
    </citation>
    <scope>NUCLEOTIDE SEQUENCE</scope>
</reference>
<name>A0AAV5F4V7_ELECO</name>
<protein>
    <submittedName>
        <fullName evidence="1">Uncharacterized protein</fullName>
    </submittedName>
</protein>
<dbReference type="PANTHER" id="PTHR36617">
    <property type="entry name" value="PROTEIN, PUTATIVE-RELATED"/>
    <property type="match status" value="1"/>
</dbReference>
<evidence type="ECO:0000313" key="1">
    <source>
        <dbReference type="EMBL" id="GJN29370.1"/>
    </source>
</evidence>
<accession>A0AAV5F4V7</accession>
<evidence type="ECO:0000313" key="2">
    <source>
        <dbReference type="Proteomes" id="UP001054889"/>
    </source>
</evidence>
<sequence length="213" mass="23587">MPQGFLDVYDSRRHAFLWSGEETVSGAQCLVSWERACLPKKDGGLGVRDLSLQNTCLLLKLLHRVHDTTDSAWARWIEAEFGGPLDTPVHNEAGTHWAALCRLLPDYRLLTTVDIGDGRTTSFWHDCWLAIGPLAGALPALFTHARHPEISVKNVMSSALRLAFVPRLSTTAAEEFSKLSELLADIALTDQPDVRVCPWEDKAHRLSSSTISS</sequence>
<dbReference type="Proteomes" id="UP001054889">
    <property type="component" value="Unassembled WGS sequence"/>
</dbReference>
<dbReference type="AlphaFoldDB" id="A0AAV5F4V7"/>
<dbReference type="EMBL" id="BQKI01000081">
    <property type="protein sequence ID" value="GJN29370.1"/>
    <property type="molecule type" value="Genomic_DNA"/>
</dbReference>
<reference evidence="1" key="1">
    <citation type="journal article" date="2018" name="DNA Res.">
        <title>Multiple hybrid de novo genome assembly of finger millet, an orphan allotetraploid crop.</title>
        <authorList>
            <person name="Hatakeyama M."/>
            <person name="Aluri S."/>
            <person name="Balachadran M.T."/>
            <person name="Sivarajan S.R."/>
            <person name="Patrignani A."/>
            <person name="Gruter S."/>
            <person name="Poveda L."/>
            <person name="Shimizu-Inatsugi R."/>
            <person name="Baeten J."/>
            <person name="Francoijs K.J."/>
            <person name="Nataraja K.N."/>
            <person name="Reddy Y.A.N."/>
            <person name="Phadnis S."/>
            <person name="Ravikumar R.L."/>
            <person name="Schlapbach R."/>
            <person name="Sreeman S.M."/>
            <person name="Shimizu K.K."/>
        </authorList>
    </citation>
    <scope>NUCLEOTIDE SEQUENCE</scope>
</reference>
<gene>
    <name evidence="1" type="primary">gb17593</name>
    <name evidence="1" type="ORF">PR202_gb17593</name>
</gene>
<proteinExistence type="predicted"/>
<organism evidence="1 2">
    <name type="scientific">Eleusine coracana subsp. coracana</name>
    <dbReference type="NCBI Taxonomy" id="191504"/>
    <lineage>
        <taxon>Eukaryota</taxon>
        <taxon>Viridiplantae</taxon>
        <taxon>Streptophyta</taxon>
        <taxon>Embryophyta</taxon>
        <taxon>Tracheophyta</taxon>
        <taxon>Spermatophyta</taxon>
        <taxon>Magnoliopsida</taxon>
        <taxon>Liliopsida</taxon>
        <taxon>Poales</taxon>
        <taxon>Poaceae</taxon>
        <taxon>PACMAD clade</taxon>
        <taxon>Chloridoideae</taxon>
        <taxon>Cynodonteae</taxon>
        <taxon>Eleusininae</taxon>
        <taxon>Eleusine</taxon>
    </lineage>
</organism>